<evidence type="ECO:0000256" key="3">
    <source>
        <dbReference type="ARBA" id="ARBA00022679"/>
    </source>
</evidence>
<keyword evidence="7" id="KW-1185">Reference proteome</keyword>
<gene>
    <name evidence="6" type="ORF">FC07_GL001074</name>
</gene>
<dbReference type="OrthoDB" id="9794566at2"/>
<evidence type="ECO:0000256" key="1">
    <source>
        <dbReference type="ARBA" id="ARBA00005395"/>
    </source>
</evidence>
<dbReference type="PATRIC" id="fig|1423726.3.peg.1112"/>
<dbReference type="AlphaFoldDB" id="A0A0R1HAW6"/>
<comment type="similarity">
    <text evidence="1">Belongs to the acetyltransferase family. RimI subfamily.</text>
</comment>
<reference evidence="6 7" key="1">
    <citation type="journal article" date="2015" name="Genome Announc.">
        <title>Expanding the biotechnology potential of lactobacilli through comparative genomics of 213 strains and associated genera.</title>
        <authorList>
            <person name="Sun Z."/>
            <person name="Harris H.M."/>
            <person name="McCann A."/>
            <person name="Guo C."/>
            <person name="Argimon S."/>
            <person name="Zhang W."/>
            <person name="Yang X."/>
            <person name="Jeffery I.B."/>
            <person name="Cooney J.C."/>
            <person name="Kagawa T.F."/>
            <person name="Liu W."/>
            <person name="Song Y."/>
            <person name="Salvetti E."/>
            <person name="Wrobel A."/>
            <person name="Rasinkangas P."/>
            <person name="Parkhill J."/>
            <person name="Rea M.C."/>
            <person name="O'Sullivan O."/>
            <person name="Ritari J."/>
            <person name="Douillard F.P."/>
            <person name="Paul Ross R."/>
            <person name="Yang R."/>
            <person name="Briner A.E."/>
            <person name="Felis G.E."/>
            <person name="de Vos W.M."/>
            <person name="Barrangou R."/>
            <person name="Klaenhammer T.R."/>
            <person name="Caufield P.W."/>
            <person name="Cui Y."/>
            <person name="Zhang H."/>
            <person name="O'Toole P.W."/>
        </authorList>
    </citation>
    <scope>NUCLEOTIDE SEQUENCE [LARGE SCALE GENOMIC DNA]</scope>
    <source>
        <strain evidence="6 7">DSM 20003</strain>
    </source>
</reference>
<dbReference type="Gene3D" id="3.40.630.30">
    <property type="match status" value="1"/>
</dbReference>
<dbReference type="Pfam" id="PF00583">
    <property type="entry name" value="Acetyltransf_1"/>
    <property type="match status" value="1"/>
</dbReference>
<evidence type="ECO:0000259" key="5">
    <source>
        <dbReference type="PROSITE" id="PS51186"/>
    </source>
</evidence>
<dbReference type="InterPro" id="IPR016181">
    <property type="entry name" value="Acyl_CoA_acyltransferase"/>
</dbReference>
<dbReference type="SUPFAM" id="SSF55729">
    <property type="entry name" value="Acyl-CoA N-acyltransferases (Nat)"/>
    <property type="match status" value="1"/>
</dbReference>
<sequence>MWKKFKSWYNGLQHLKPVVDFPDQTVTLNGQNFVYRRAVEADVEGLLAVERACYAGTTPWDRFAFLAELRKFDKSLYVVLELDHQIQAFIGCWFTQDESHITNLAVLPKWQNLGMGHFLMASMIQIAQDLPSWCVTLEVRVSNEPAKHLYHRLGFSDQGIKRAYYSANHEDALDMCLPLRQHQPVPKTVSSLS</sequence>
<dbReference type="CDD" id="cd04301">
    <property type="entry name" value="NAT_SF"/>
    <property type="match status" value="1"/>
</dbReference>
<dbReference type="InterPro" id="IPR006464">
    <property type="entry name" value="AcTrfase_RimI/Ard1"/>
</dbReference>
<dbReference type="InterPro" id="IPR050680">
    <property type="entry name" value="YpeA/RimI_acetyltransf"/>
</dbReference>
<feature type="domain" description="N-acetyltransferase" evidence="5">
    <location>
        <begin position="33"/>
        <end position="180"/>
    </location>
</feature>
<dbReference type="PROSITE" id="PS51186">
    <property type="entry name" value="GNAT"/>
    <property type="match status" value="1"/>
</dbReference>
<dbReference type="PANTHER" id="PTHR43420:SF44">
    <property type="entry name" value="ACETYLTRANSFERASE YPEA"/>
    <property type="match status" value="1"/>
</dbReference>
<dbReference type="GO" id="GO:0008080">
    <property type="term" value="F:N-acetyltransferase activity"/>
    <property type="evidence" value="ECO:0007669"/>
    <property type="project" value="InterPro"/>
</dbReference>
<dbReference type="RefSeq" id="WP_057903733.1">
    <property type="nucleotide sequence ID" value="NZ_AZDA01000018.1"/>
</dbReference>
<organism evidence="6 7">
    <name type="scientific">Loigolactobacillus bifermentans DSM 20003</name>
    <dbReference type="NCBI Taxonomy" id="1423726"/>
    <lineage>
        <taxon>Bacteria</taxon>
        <taxon>Bacillati</taxon>
        <taxon>Bacillota</taxon>
        <taxon>Bacilli</taxon>
        <taxon>Lactobacillales</taxon>
        <taxon>Lactobacillaceae</taxon>
        <taxon>Loigolactobacillus</taxon>
    </lineage>
</organism>
<evidence type="ECO:0000313" key="6">
    <source>
        <dbReference type="EMBL" id="KRK40215.1"/>
    </source>
</evidence>
<accession>A0A0R1HAW6</accession>
<protein>
    <submittedName>
        <fullName evidence="6">Ribosomal-protein-alanine acetyltransferase</fullName>
    </submittedName>
</protein>
<comment type="caution">
    <text evidence="6">The sequence shown here is derived from an EMBL/GenBank/DDBJ whole genome shotgun (WGS) entry which is preliminary data.</text>
</comment>
<proteinExistence type="inferred from homology"/>
<dbReference type="InterPro" id="IPR000182">
    <property type="entry name" value="GNAT_dom"/>
</dbReference>
<evidence type="ECO:0000256" key="2">
    <source>
        <dbReference type="ARBA" id="ARBA00022490"/>
    </source>
</evidence>
<dbReference type="Proteomes" id="UP000051461">
    <property type="component" value="Unassembled WGS sequence"/>
</dbReference>
<evidence type="ECO:0000256" key="4">
    <source>
        <dbReference type="ARBA" id="ARBA00023315"/>
    </source>
</evidence>
<name>A0A0R1HAW6_9LACO</name>
<keyword evidence="3 6" id="KW-0808">Transferase</keyword>
<evidence type="ECO:0000313" key="7">
    <source>
        <dbReference type="Proteomes" id="UP000051461"/>
    </source>
</evidence>
<keyword evidence="2" id="KW-0963">Cytoplasm</keyword>
<dbReference type="EMBL" id="AZDA01000018">
    <property type="protein sequence ID" value="KRK40215.1"/>
    <property type="molecule type" value="Genomic_DNA"/>
</dbReference>
<keyword evidence="4" id="KW-0012">Acyltransferase</keyword>
<dbReference type="PANTHER" id="PTHR43420">
    <property type="entry name" value="ACETYLTRANSFERASE"/>
    <property type="match status" value="1"/>
</dbReference>
<dbReference type="STRING" id="1423726.FC07_GL001074"/>
<dbReference type="NCBIfam" id="TIGR01575">
    <property type="entry name" value="rimI"/>
    <property type="match status" value="1"/>
</dbReference>